<organism evidence="2 3">
    <name type="scientific">Trabulsiella guamensis ATCC 49490</name>
    <dbReference type="NCBI Taxonomy" id="1005994"/>
    <lineage>
        <taxon>Bacteria</taxon>
        <taxon>Pseudomonadati</taxon>
        <taxon>Pseudomonadota</taxon>
        <taxon>Gammaproteobacteria</taxon>
        <taxon>Enterobacterales</taxon>
        <taxon>Enterobacteriaceae</taxon>
        <taxon>Trabulsiella</taxon>
    </lineage>
</organism>
<dbReference type="Pfam" id="PF02954">
    <property type="entry name" value="HTH_8"/>
    <property type="match status" value="1"/>
</dbReference>
<accession>A0A085A503</accession>
<dbReference type="EMBL" id="JMTB01000091">
    <property type="protein sequence ID" value="KFC05298.1"/>
    <property type="molecule type" value="Genomic_DNA"/>
</dbReference>
<dbReference type="OrthoDB" id="6622728at2"/>
<dbReference type="PRINTS" id="PR01590">
    <property type="entry name" value="HTHFIS"/>
</dbReference>
<protein>
    <recommendedName>
        <fullName evidence="1">DNA binding HTH domain-containing protein</fullName>
    </recommendedName>
</protein>
<dbReference type="GO" id="GO:0043565">
    <property type="term" value="F:sequence-specific DNA binding"/>
    <property type="evidence" value="ECO:0007669"/>
    <property type="project" value="InterPro"/>
</dbReference>
<evidence type="ECO:0000259" key="1">
    <source>
        <dbReference type="Pfam" id="PF02954"/>
    </source>
</evidence>
<dbReference type="Proteomes" id="UP000028630">
    <property type="component" value="Unassembled WGS sequence"/>
</dbReference>
<dbReference type="InterPro" id="IPR002197">
    <property type="entry name" value="HTH_Fis"/>
</dbReference>
<gene>
    <name evidence="2" type="ORF">GTGU_02882</name>
</gene>
<dbReference type="RefSeq" id="WP_038158237.1">
    <property type="nucleotide sequence ID" value="NZ_JMTB01000091.1"/>
</dbReference>
<dbReference type="InterPro" id="IPR009057">
    <property type="entry name" value="Homeodomain-like_sf"/>
</dbReference>
<dbReference type="eggNOG" id="COG3829">
    <property type="taxonomic scope" value="Bacteria"/>
</dbReference>
<dbReference type="Gene3D" id="1.10.10.60">
    <property type="entry name" value="Homeodomain-like"/>
    <property type="match status" value="1"/>
</dbReference>
<evidence type="ECO:0000313" key="3">
    <source>
        <dbReference type="Proteomes" id="UP000028630"/>
    </source>
</evidence>
<feature type="domain" description="DNA binding HTH" evidence="1">
    <location>
        <begin position="221"/>
        <end position="261"/>
    </location>
</feature>
<keyword evidence="3" id="KW-1185">Reference proteome</keyword>
<dbReference type="SUPFAM" id="SSF46689">
    <property type="entry name" value="Homeodomain-like"/>
    <property type="match status" value="1"/>
</dbReference>
<proteinExistence type="predicted"/>
<sequence>MRKRLKSVLSLLESHTQEELIFNFLEINQRRPRFEALMAGVINATEKRMECYAVSGTSTVSLQRFEVSLLDVNHPLIHVLRSGVNAIWQTLHRGVRIEESRFRQFVCELPNECGLFATPVFDHRGAASGVIAAFSCQPEQLNKPNSVFSLSCELFQYQLKKVMELEQLHRQLRQIQTVFHTQQERQKQLDELIAELSSTGERNLPGIAKDYSGISDLLAAIEEFECDVLTQRLRQFNANKKRVAESLNLSPRTLAYKLTKYGCDV</sequence>
<comment type="caution">
    <text evidence="2">The sequence shown here is derived from an EMBL/GenBank/DDBJ whole genome shotgun (WGS) entry which is preliminary data.</text>
</comment>
<name>A0A085A503_9ENTR</name>
<evidence type="ECO:0000313" key="2">
    <source>
        <dbReference type="EMBL" id="KFC05298.1"/>
    </source>
</evidence>
<dbReference type="AlphaFoldDB" id="A0A085A503"/>
<reference evidence="3" key="1">
    <citation type="submission" date="2014-05" db="EMBL/GenBank/DDBJ databases">
        <title>ATOL: Assembling a taxonomically balanced genome-scale reconstruction of the evolutionary history of the Enterobacteriaceae.</title>
        <authorList>
            <person name="Plunkett G. III"/>
            <person name="Neeno-Eckwall E.C."/>
            <person name="Glasner J.D."/>
            <person name="Perna N.T."/>
        </authorList>
    </citation>
    <scope>NUCLEOTIDE SEQUENCE [LARGE SCALE GENOMIC DNA]</scope>
    <source>
        <strain evidence="3">ATCC 49490</strain>
    </source>
</reference>